<dbReference type="CDD" id="cd17535">
    <property type="entry name" value="REC_NarL-like"/>
    <property type="match status" value="1"/>
</dbReference>
<dbReference type="SMART" id="SM00421">
    <property type="entry name" value="HTH_LUXR"/>
    <property type="match status" value="1"/>
</dbReference>
<keyword evidence="1" id="KW-0597">Phosphoprotein</keyword>
<reference evidence="8 10" key="2">
    <citation type="submission" date="2018-01" db="EMBL/GenBank/DDBJ databases">
        <title>Multi-drug resistant Enterobacter species isolated from the International Space Station and comparative genomic analyses with human pathogenic strains.</title>
        <authorList>
            <person name="Singh N.K."/>
            <person name="Bezdan D."/>
            <person name="McIntyre A."/>
            <person name="Sielaff A.C."/>
            <person name="Wheeler K."/>
            <person name="Mason C."/>
            <person name="Venkateswaran K."/>
        </authorList>
    </citation>
    <scope>NUCLEOTIDE SEQUENCE [LARGE SCALE GENOMIC DNA]</scope>
    <source>
        <strain evidence="8 10">IF2SW-P2</strain>
    </source>
</reference>
<dbReference type="Gene3D" id="3.40.50.2300">
    <property type="match status" value="1"/>
</dbReference>
<evidence type="ECO:0000259" key="5">
    <source>
        <dbReference type="PROSITE" id="PS50043"/>
    </source>
</evidence>
<dbReference type="Pfam" id="PF00196">
    <property type="entry name" value="GerE"/>
    <property type="match status" value="1"/>
</dbReference>
<protein>
    <submittedName>
        <fullName evidence="8">DNA-binding response regulator</fullName>
    </submittedName>
    <submittedName>
        <fullName evidence="7">LuxR family transcriptional regulator</fullName>
    </submittedName>
</protein>
<dbReference type="OrthoDB" id="9780593at2"/>
<dbReference type="InterPro" id="IPR039420">
    <property type="entry name" value="WalR-like"/>
</dbReference>
<dbReference type="InterPro" id="IPR016032">
    <property type="entry name" value="Sig_transdc_resp-reg_C-effctor"/>
</dbReference>
<evidence type="ECO:0000313" key="7">
    <source>
        <dbReference type="EMBL" id="CZX89368.1"/>
    </source>
</evidence>
<comment type="caution">
    <text evidence="7">The sequence shown here is derived from an EMBL/GenBank/DDBJ whole genome shotgun (WGS) entry which is preliminary data.</text>
</comment>
<evidence type="ECO:0000313" key="8">
    <source>
        <dbReference type="EMBL" id="PNF67686.1"/>
    </source>
</evidence>
<dbReference type="PROSITE" id="PS50110">
    <property type="entry name" value="RESPONSE_REGULATORY"/>
    <property type="match status" value="1"/>
</dbReference>
<dbReference type="RefSeq" id="WP_041911170.1">
    <property type="nucleotide sequence ID" value="NZ_AP022508.1"/>
</dbReference>
<proteinExistence type="predicted"/>
<dbReference type="GO" id="GO:0006355">
    <property type="term" value="P:regulation of DNA-templated transcription"/>
    <property type="evidence" value="ECO:0007669"/>
    <property type="project" value="InterPro"/>
</dbReference>
<dbReference type="GeneID" id="48572433"/>
<evidence type="ECO:0000259" key="6">
    <source>
        <dbReference type="PROSITE" id="PS50110"/>
    </source>
</evidence>
<dbReference type="Proteomes" id="UP000076063">
    <property type="component" value="Unassembled WGS sequence"/>
</dbReference>
<feature type="domain" description="Response regulatory" evidence="6">
    <location>
        <begin position="4"/>
        <end position="139"/>
    </location>
</feature>
<dbReference type="PANTHER" id="PTHR43214:SF17">
    <property type="entry name" value="TRANSCRIPTIONAL REGULATORY PROTEIN RCSB"/>
    <property type="match status" value="1"/>
</dbReference>
<dbReference type="InterPro" id="IPR011006">
    <property type="entry name" value="CheY-like_superfamily"/>
</dbReference>
<dbReference type="PANTHER" id="PTHR43214">
    <property type="entry name" value="TWO-COMPONENT RESPONSE REGULATOR"/>
    <property type="match status" value="1"/>
</dbReference>
<evidence type="ECO:0000256" key="2">
    <source>
        <dbReference type="ARBA" id="ARBA00023012"/>
    </source>
</evidence>
<evidence type="ECO:0000313" key="10">
    <source>
        <dbReference type="Proteomes" id="UP000236063"/>
    </source>
</evidence>
<accession>A0A167IDN1</accession>
<dbReference type="GO" id="GO:0000160">
    <property type="term" value="P:phosphorelay signal transduction system"/>
    <property type="evidence" value="ECO:0007669"/>
    <property type="project" value="InterPro"/>
</dbReference>
<dbReference type="PROSITE" id="PS50043">
    <property type="entry name" value="HTH_LUXR_2"/>
    <property type="match status" value="1"/>
</dbReference>
<reference evidence="7 9" key="1">
    <citation type="submission" date="2016-03" db="EMBL/GenBank/DDBJ databases">
        <authorList>
            <consortium name="Pathogen Informatics"/>
        </authorList>
    </citation>
    <scope>NUCLEOTIDE SEQUENCE [LARGE SCALE GENOMIC DNA]</scope>
    <source>
        <strain evidence="7">E1527</strain>
        <strain evidence="9">e1527</strain>
    </source>
</reference>
<evidence type="ECO:0000313" key="9">
    <source>
        <dbReference type="Proteomes" id="UP000076063"/>
    </source>
</evidence>
<sequence>MKVRIAIADEHTIIRRGVLSMITNMPSLFSDGSPRPEFCIQGDTATPSELLSLLSQQPVDILFLGFSLATSQTVNPLNGMDGVLLIKWLSRKYPQLKIIVLSPYKNTQLIRMSLEAGAKAYISRDTCEKTLSRTLTSVINGEVYIERELMHSLFQTGAQTEQELSPREIDVLRMLCKGMSLTEIARQLHLSNKTVSAHKLRAMEKLGVNSDCQLYCLLAKTQMFDIAI</sequence>
<dbReference type="EMBL" id="FJZI01000008">
    <property type="protein sequence ID" value="CZX89368.1"/>
    <property type="molecule type" value="Genomic_DNA"/>
</dbReference>
<feature type="domain" description="HTH luxR-type" evidence="5">
    <location>
        <begin position="157"/>
        <end position="222"/>
    </location>
</feature>
<organism evidence="7 9">
    <name type="scientific">Enterobacter bugandensis</name>
    <dbReference type="NCBI Taxonomy" id="881260"/>
    <lineage>
        <taxon>Bacteria</taxon>
        <taxon>Pseudomonadati</taxon>
        <taxon>Pseudomonadota</taxon>
        <taxon>Gammaproteobacteria</taxon>
        <taxon>Enterobacterales</taxon>
        <taxon>Enterobacteriaceae</taxon>
        <taxon>Enterobacter</taxon>
    </lineage>
</organism>
<comment type="caution">
    <text evidence="4">Lacks conserved residue(s) required for the propagation of feature annotation.</text>
</comment>
<gene>
    <name evidence="7" type="primary">nreC</name>
    <name evidence="8" type="ORF">C1167_06925</name>
    <name evidence="7" type="ORF">SAMEA2273372_03544</name>
</gene>
<name>A0A2J7SAY7_9ENTR</name>
<keyword evidence="10" id="KW-1185">Reference proteome</keyword>
<dbReference type="SUPFAM" id="SSF46894">
    <property type="entry name" value="C-terminal effector domain of the bipartite response regulators"/>
    <property type="match status" value="1"/>
</dbReference>
<dbReference type="CDD" id="cd06170">
    <property type="entry name" value="LuxR_C_like"/>
    <property type="match status" value="1"/>
</dbReference>
<dbReference type="EMBL" id="POUR01000001">
    <property type="protein sequence ID" value="PNF67686.1"/>
    <property type="molecule type" value="Genomic_DNA"/>
</dbReference>
<keyword evidence="2" id="KW-0902">Two-component regulatory system</keyword>
<keyword evidence="3 8" id="KW-0238">DNA-binding</keyword>
<accession>A0A2J7SAY7</accession>
<evidence type="ECO:0000256" key="3">
    <source>
        <dbReference type="ARBA" id="ARBA00023125"/>
    </source>
</evidence>
<evidence type="ECO:0000256" key="4">
    <source>
        <dbReference type="PROSITE-ProRule" id="PRU00169"/>
    </source>
</evidence>
<dbReference type="SUPFAM" id="SSF52172">
    <property type="entry name" value="CheY-like"/>
    <property type="match status" value="1"/>
</dbReference>
<dbReference type="Proteomes" id="UP000236063">
    <property type="component" value="Unassembled WGS sequence"/>
</dbReference>
<evidence type="ECO:0000256" key="1">
    <source>
        <dbReference type="ARBA" id="ARBA00022553"/>
    </source>
</evidence>
<dbReference type="InterPro" id="IPR058245">
    <property type="entry name" value="NreC/VraR/RcsB-like_REC"/>
</dbReference>
<dbReference type="PRINTS" id="PR00038">
    <property type="entry name" value="HTHLUXR"/>
</dbReference>
<dbReference type="AlphaFoldDB" id="A0A2J7SAY7"/>
<dbReference type="InterPro" id="IPR000792">
    <property type="entry name" value="Tscrpt_reg_LuxR_C"/>
</dbReference>
<dbReference type="GO" id="GO:0003677">
    <property type="term" value="F:DNA binding"/>
    <property type="evidence" value="ECO:0007669"/>
    <property type="project" value="UniProtKB-KW"/>
</dbReference>
<dbReference type="InterPro" id="IPR001789">
    <property type="entry name" value="Sig_transdc_resp-reg_receiver"/>
</dbReference>